<organism evidence="4 5">
    <name type="scientific">Actinophytocola xinjiangensis</name>
    <dbReference type="NCBI Taxonomy" id="485602"/>
    <lineage>
        <taxon>Bacteria</taxon>
        <taxon>Bacillati</taxon>
        <taxon>Actinomycetota</taxon>
        <taxon>Actinomycetes</taxon>
        <taxon>Pseudonocardiales</taxon>
        <taxon>Pseudonocardiaceae</taxon>
    </lineage>
</organism>
<keyword evidence="2" id="KW-0472">Membrane</keyword>
<evidence type="ECO:0000256" key="1">
    <source>
        <dbReference type="ARBA" id="ARBA00004370"/>
    </source>
</evidence>
<sequence>MFALVAVAVLLAGASVWMFVAAGSAARDADRVTDQVRRTERAAEQAAQAPNRALVDTAATAEVTDWLRTAVEAAFSYDHTDLDAAQRAADRYLTGDARCQYDQLFAQVREQAVTQRIVLRTTVREVALVELTGERAEAVVFIDQTSTRGDGPATTGASQFAARAERDGADSWLLTSLDFFGQSPSGGVGEPKC</sequence>
<evidence type="ECO:0000313" key="4">
    <source>
        <dbReference type="EMBL" id="OLF11222.1"/>
    </source>
</evidence>
<feature type="signal peptide" evidence="3">
    <location>
        <begin position="1"/>
        <end position="21"/>
    </location>
</feature>
<gene>
    <name evidence="4" type="ORF">BLA60_13290</name>
</gene>
<evidence type="ECO:0008006" key="6">
    <source>
        <dbReference type="Google" id="ProtNLM"/>
    </source>
</evidence>
<proteinExistence type="predicted"/>
<evidence type="ECO:0000256" key="3">
    <source>
        <dbReference type="SAM" id="SignalP"/>
    </source>
</evidence>
<accession>A0A7Z0WN19</accession>
<comment type="subcellular location">
    <subcellularLocation>
        <location evidence="1">Membrane</location>
    </subcellularLocation>
</comment>
<dbReference type="GO" id="GO:0016020">
    <property type="term" value="C:membrane"/>
    <property type="evidence" value="ECO:0007669"/>
    <property type="project" value="UniProtKB-SubCell"/>
</dbReference>
<keyword evidence="3" id="KW-0732">Signal</keyword>
<reference evidence="4 5" key="1">
    <citation type="submission" date="2016-12" db="EMBL/GenBank/DDBJ databases">
        <title>The draft genome sequence of Actinophytocola xinjiangensis.</title>
        <authorList>
            <person name="Wang W."/>
            <person name="Yuan L."/>
        </authorList>
    </citation>
    <scope>NUCLEOTIDE SEQUENCE [LARGE SCALE GENOMIC DNA]</scope>
    <source>
        <strain evidence="4 5">CGMCC 4.4663</strain>
    </source>
</reference>
<keyword evidence="5" id="KW-1185">Reference proteome</keyword>
<dbReference type="Proteomes" id="UP000185696">
    <property type="component" value="Unassembled WGS sequence"/>
</dbReference>
<dbReference type="PANTHER" id="PTHR37042">
    <property type="entry name" value="OUTER MEMBRANE PROTEIN RV1973"/>
    <property type="match status" value="1"/>
</dbReference>
<feature type="chain" id="PRO_5030670539" description="Mce-associated membrane protein" evidence="3">
    <location>
        <begin position="22"/>
        <end position="193"/>
    </location>
</feature>
<evidence type="ECO:0000313" key="5">
    <source>
        <dbReference type="Proteomes" id="UP000185696"/>
    </source>
</evidence>
<dbReference type="PANTHER" id="PTHR37042:SF4">
    <property type="entry name" value="OUTER MEMBRANE PROTEIN RV1973"/>
    <property type="match status" value="1"/>
</dbReference>
<dbReference type="EMBL" id="MSIF01000005">
    <property type="protein sequence ID" value="OLF11222.1"/>
    <property type="molecule type" value="Genomic_DNA"/>
</dbReference>
<name>A0A7Z0WN19_9PSEU</name>
<protein>
    <recommendedName>
        <fullName evidence="6">Mce-associated membrane protein</fullName>
    </recommendedName>
</protein>
<comment type="caution">
    <text evidence="4">The sequence shown here is derived from an EMBL/GenBank/DDBJ whole genome shotgun (WGS) entry which is preliminary data.</text>
</comment>
<dbReference type="AlphaFoldDB" id="A0A7Z0WN19"/>
<evidence type="ECO:0000256" key="2">
    <source>
        <dbReference type="ARBA" id="ARBA00023136"/>
    </source>
</evidence>